<proteinExistence type="predicted"/>
<evidence type="ECO:0000259" key="1">
    <source>
        <dbReference type="Pfam" id="PF01939"/>
    </source>
</evidence>
<keyword evidence="2" id="KW-0378">Hydrolase</keyword>
<dbReference type="Gene3D" id="3.40.1350.10">
    <property type="match status" value="1"/>
</dbReference>
<dbReference type="GO" id="GO:0004519">
    <property type="term" value="F:endonuclease activity"/>
    <property type="evidence" value="ECO:0007669"/>
    <property type="project" value="UniProtKB-KW"/>
</dbReference>
<dbReference type="RefSeq" id="WP_058616667.1">
    <property type="nucleotide sequence ID" value="NZ_CP083911.1"/>
</dbReference>
<protein>
    <submittedName>
        <fullName evidence="2">Endonuclease NucS</fullName>
        <ecNumber evidence="2">3.1.-.-</ecNumber>
    </submittedName>
</protein>
<dbReference type="EC" id="3.1.-.-" evidence="2"/>
<organism evidence="2 3">
    <name type="scientific">Tepidimonas taiwanensis</name>
    <dbReference type="NCBI Taxonomy" id="307486"/>
    <lineage>
        <taxon>Bacteria</taxon>
        <taxon>Pseudomonadati</taxon>
        <taxon>Pseudomonadota</taxon>
        <taxon>Betaproteobacteria</taxon>
        <taxon>Burkholderiales</taxon>
        <taxon>Tepidimonas</taxon>
    </lineage>
</organism>
<name>A0A554WZT2_9BURK</name>
<dbReference type="AlphaFoldDB" id="A0A554WZT2"/>
<dbReference type="InterPro" id="IPR011856">
    <property type="entry name" value="tRNA_endonuc-like_dom_sf"/>
</dbReference>
<sequence>MPLVQVQTAQDAAEIKSVPLDAAQDGLSAQKEERYRDLIAFNLDAFFPQRGFKLLATEFNGWEDSKRRIDILACDEAGGLVVIELKRAQADAHAELQALRYAALLSVLPSHVIEEQSLQFQIKKGGKPSGWSAVQWRAELAAHLGYADSETAESPVFFDSERITIVLVSDVVSSELLTTVNWLSRYITPAQPQGHGVTIECHQLARYSIAGQEVLHLDKIFPLPLEEDFLVRARQKQVESDEIKPKRPKTQTLLLQAGKLQPGARLLLDAHGYLQGVPAEDRVIVYDGASGYRWLKTGEYFPSLNQLYKKVMGLNKDQTVQAPLYVRFEDDPKLSLAEIADALWAQQKAASTGSSH</sequence>
<keyword evidence="2" id="KW-0540">Nuclease</keyword>
<dbReference type="GO" id="GO:0016787">
    <property type="term" value="F:hydrolase activity"/>
    <property type="evidence" value="ECO:0007669"/>
    <property type="project" value="UniProtKB-KW"/>
</dbReference>
<evidence type="ECO:0000313" key="3">
    <source>
        <dbReference type="Proteomes" id="UP000317763"/>
    </source>
</evidence>
<accession>A0A554WZT2</accession>
<evidence type="ECO:0000313" key="2">
    <source>
        <dbReference type="EMBL" id="TSE29109.1"/>
    </source>
</evidence>
<keyword evidence="2" id="KW-0255">Endonuclease</keyword>
<dbReference type="Proteomes" id="UP000317763">
    <property type="component" value="Unassembled WGS sequence"/>
</dbReference>
<reference evidence="2 3" key="1">
    <citation type="submission" date="2019-07" db="EMBL/GenBank/DDBJ databases">
        <title>Tepidimonas taiwanensis I1-1 draft genome.</title>
        <authorList>
            <person name="Da Costa M.S."/>
            <person name="Froufe H.J.C."/>
            <person name="Egas C."/>
            <person name="Albuquerque L."/>
        </authorList>
    </citation>
    <scope>NUCLEOTIDE SEQUENCE [LARGE SCALE GENOMIC DNA]</scope>
    <source>
        <strain evidence="2 3">I1-1</strain>
    </source>
</reference>
<comment type="caution">
    <text evidence="2">The sequence shown here is derived from an EMBL/GenBank/DDBJ whole genome shotgun (WGS) entry which is preliminary data.</text>
</comment>
<gene>
    <name evidence="2" type="primary">nucS</name>
    <name evidence="2" type="ORF">Ttaiw_02406</name>
</gene>
<dbReference type="OrthoDB" id="570199at2"/>
<dbReference type="Pfam" id="PF01939">
    <property type="entry name" value="NucS_C"/>
    <property type="match status" value="1"/>
</dbReference>
<dbReference type="STRING" id="307486.GCA_000807215_00342"/>
<dbReference type="GO" id="GO:0003676">
    <property type="term" value="F:nucleic acid binding"/>
    <property type="evidence" value="ECO:0007669"/>
    <property type="project" value="InterPro"/>
</dbReference>
<feature type="domain" description="Endonuclease NucS C-terminal" evidence="1">
    <location>
        <begin position="36"/>
        <end position="105"/>
    </location>
</feature>
<keyword evidence="3" id="KW-1185">Reference proteome</keyword>
<dbReference type="InterPro" id="IPR048301">
    <property type="entry name" value="NucS_C"/>
</dbReference>
<dbReference type="EMBL" id="VJOM01000040">
    <property type="protein sequence ID" value="TSE29109.1"/>
    <property type="molecule type" value="Genomic_DNA"/>
</dbReference>